<dbReference type="PANTHER" id="PTHR47332:SF4">
    <property type="entry name" value="SET DOMAIN-CONTAINING PROTEIN 5"/>
    <property type="match status" value="1"/>
</dbReference>
<dbReference type="InterPro" id="IPR053185">
    <property type="entry name" value="SET_domain_protein"/>
</dbReference>
<dbReference type="EMBL" id="JAWRVE010000005">
    <property type="protein sequence ID" value="KAL1881760.1"/>
    <property type="molecule type" value="Genomic_DNA"/>
</dbReference>
<dbReference type="PANTHER" id="PTHR47332">
    <property type="entry name" value="SET DOMAIN-CONTAINING PROTEIN 5"/>
    <property type="match status" value="1"/>
</dbReference>
<proteinExistence type="predicted"/>
<accession>A0ABR3Y1B1</accession>
<dbReference type="SUPFAM" id="SSF82199">
    <property type="entry name" value="SET domain"/>
    <property type="match status" value="1"/>
</dbReference>
<feature type="domain" description="SET" evidence="1">
    <location>
        <begin position="1"/>
        <end position="167"/>
    </location>
</feature>
<dbReference type="CDD" id="cd20071">
    <property type="entry name" value="SET_SMYD"/>
    <property type="match status" value="1"/>
</dbReference>
<reference evidence="2 3" key="1">
    <citation type="journal article" date="2024" name="IMA Fungus">
        <title>IMA Genome - F19 : A genome assembly and annotation guide to empower mycologists, including annotated draft genome sequences of Ceratocystis pirilliformis, Diaporthe australafricana, Fusarium ophioides, Paecilomyces lecythidis, and Sporothrix stenoceras.</title>
        <authorList>
            <person name="Aylward J."/>
            <person name="Wilson A.M."/>
            <person name="Visagie C.M."/>
            <person name="Spraker J."/>
            <person name="Barnes I."/>
            <person name="Buitendag C."/>
            <person name="Ceriani C."/>
            <person name="Del Mar Angel L."/>
            <person name="du Plessis D."/>
            <person name="Fuchs T."/>
            <person name="Gasser K."/>
            <person name="Kramer D."/>
            <person name="Li W."/>
            <person name="Munsamy K."/>
            <person name="Piso A."/>
            <person name="Price J.L."/>
            <person name="Sonnekus B."/>
            <person name="Thomas C."/>
            <person name="van der Nest A."/>
            <person name="van Dijk A."/>
            <person name="van Heerden A."/>
            <person name="van Vuuren N."/>
            <person name="Yilmaz N."/>
            <person name="Duong T.A."/>
            <person name="van der Merwe N.A."/>
            <person name="Wingfield M.J."/>
            <person name="Wingfield B.D."/>
        </authorList>
    </citation>
    <scope>NUCLEOTIDE SEQUENCE [LARGE SCALE GENOMIC DNA]</scope>
    <source>
        <strain evidence="2 3">CMW 18300</strain>
    </source>
</reference>
<evidence type="ECO:0000259" key="1">
    <source>
        <dbReference type="PROSITE" id="PS50280"/>
    </source>
</evidence>
<gene>
    <name evidence="2" type="ORF">Daus18300_000813</name>
</gene>
<dbReference type="Gene3D" id="2.170.270.10">
    <property type="entry name" value="SET domain"/>
    <property type="match status" value="1"/>
</dbReference>
<comment type="caution">
    <text evidence="2">The sequence shown here is derived from an EMBL/GenBank/DDBJ whole genome shotgun (WGS) entry which is preliminary data.</text>
</comment>
<dbReference type="InterPro" id="IPR001214">
    <property type="entry name" value="SET_dom"/>
</dbReference>
<sequence>MGNGLFAMRDLKAGTRILSERPLLIVPIDPTHATSDQNIDAFCLAILHPSMTRELLGVIGHLGVNHDLLVDASKMTRHWFQNNTGIKRTDPDLKDLEGRYSKLFCQYMENATRLPRQNASGIFYRYSFINHSCSPNAYSYYDPKRRSLKVHLARNVEAGDQIFVSYTSSEALPRAERRAELNLQGRKFICGCSLCMNDEADAIMQRIFTSVQTLTNFLVKEGAQVGQINPSFSTPNDSAEALAVAEQLVRLLQHRSMNLQGPKLKWALRICTENSRRMGEMDKAAAYAKEELALQVRLWGFDFGHIARNENAVTRLRDVEEERSRGW</sequence>
<dbReference type="PROSITE" id="PS50280">
    <property type="entry name" value="SET"/>
    <property type="match status" value="1"/>
</dbReference>
<evidence type="ECO:0000313" key="2">
    <source>
        <dbReference type="EMBL" id="KAL1881760.1"/>
    </source>
</evidence>
<keyword evidence="3" id="KW-1185">Reference proteome</keyword>
<evidence type="ECO:0000313" key="3">
    <source>
        <dbReference type="Proteomes" id="UP001583177"/>
    </source>
</evidence>
<name>A0ABR3Y1B1_9PEZI</name>
<protein>
    <recommendedName>
        <fullName evidence="1">SET domain-containing protein</fullName>
    </recommendedName>
</protein>
<dbReference type="InterPro" id="IPR046341">
    <property type="entry name" value="SET_dom_sf"/>
</dbReference>
<organism evidence="2 3">
    <name type="scientific">Diaporthe australafricana</name>
    <dbReference type="NCBI Taxonomy" id="127596"/>
    <lineage>
        <taxon>Eukaryota</taxon>
        <taxon>Fungi</taxon>
        <taxon>Dikarya</taxon>
        <taxon>Ascomycota</taxon>
        <taxon>Pezizomycotina</taxon>
        <taxon>Sordariomycetes</taxon>
        <taxon>Sordariomycetidae</taxon>
        <taxon>Diaporthales</taxon>
        <taxon>Diaporthaceae</taxon>
        <taxon>Diaporthe</taxon>
    </lineage>
</organism>
<dbReference type="Proteomes" id="UP001583177">
    <property type="component" value="Unassembled WGS sequence"/>
</dbReference>
<dbReference type="Pfam" id="PF00856">
    <property type="entry name" value="SET"/>
    <property type="match status" value="1"/>
</dbReference>